<proteinExistence type="inferred from homology"/>
<dbReference type="PANTHER" id="PTHR30346:SF17">
    <property type="entry name" value="LYSR FAMILY TRANSCRIPTIONAL REGULATOR"/>
    <property type="match status" value="1"/>
</dbReference>
<evidence type="ECO:0000313" key="6">
    <source>
        <dbReference type="EMBL" id="VYT83954.1"/>
    </source>
</evidence>
<dbReference type="InterPro" id="IPR000847">
    <property type="entry name" value="LysR_HTH_N"/>
</dbReference>
<gene>
    <name evidence="6" type="primary">hcaR</name>
    <name evidence="6" type="ORF">EMLFYP7_00745</name>
</gene>
<dbReference type="InterPro" id="IPR036388">
    <property type="entry name" value="WH-like_DNA-bd_sf"/>
</dbReference>
<dbReference type="GO" id="GO:0003677">
    <property type="term" value="F:DNA binding"/>
    <property type="evidence" value="ECO:0007669"/>
    <property type="project" value="UniProtKB-KW"/>
</dbReference>
<protein>
    <submittedName>
        <fullName evidence="6">Hca operon transcriptional activator</fullName>
    </submittedName>
</protein>
<dbReference type="Gene3D" id="3.40.190.10">
    <property type="entry name" value="Periplasmic binding protein-like II"/>
    <property type="match status" value="2"/>
</dbReference>
<organism evidence="6">
    <name type="scientific">Phytobacter massiliensis</name>
    <dbReference type="NCBI Taxonomy" id="1485952"/>
    <lineage>
        <taxon>Bacteria</taxon>
        <taxon>Pseudomonadati</taxon>
        <taxon>Pseudomonadota</taxon>
        <taxon>Gammaproteobacteria</taxon>
        <taxon>Enterobacterales</taxon>
        <taxon>Enterobacteriaceae</taxon>
        <taxon>Phytobacter</taxon>
    </lineage>
</organism>
<dbReference type="GO" id="GO:0003700">
    <property type="term" value="F:DNA-binding transcription factor activity"/>
    <property type="evidence" value="ECO:0007669"/>
    <property type="project" value="InterPro"/>
</dbReference>
<evidence type="ECO:0000256" key="2">
    <source>
        <dbReference type="ARBA" id="ARBA00023015"/>
    </source>
</evidence>
<dbReference type="AlphaFoldDB" id="A0A6N2ZWP9"/>
<reference evidence="6" key="1">
    <citation type="submission" date="2019-11" db="EMBL/GenBank/DDBJ databases">
        <authorList>
            <person name="Feng L."/>
        </authorList>
    </citation>
    <scope>NUCLEOTIDE SEQUENCE</scope>
    <source>
        <strain evidence="6">EMassiliensisLFYP7</strain>
    </source>
</reference>
<feature type="domain" description="HTH lysR-type" evidence="5">
    <location>
        <begin position="1"/>
        <end position="58"/>
    </location>
</feature>
<dbReference type="PANTHER" id="PTHR30346">
    <property type="entry name" value="TRANSCRIPTIONAL DUAL REGULATOR HCAR-RELATED"/>
    <property type="match status" value="1"/>
</dbReference>
<dbReference type="PROSITE" id="PS50931">
    <property type="entry name" value="HTH_LYSR"/>
    <property type="match status" value="1"/>
</dbReference>
<dbReference type="InterPro" id="IPR005119">
    <property type="entry name" value="LysR_subst-bd"/>
</dbReference>
<dbReference type="SUPFAM" id="SSF46785">
    <property type="entry name" value="Winged helix' DNA-binding domain"/>
    <property type="match status" value="1"/>
</dbReference>
<dbReference type="PRINTS" id="PR00039">
    <property type="entry name" value="HTHLYSR"/>
</dbReference>
<evidence type="ECO:0000256" key="3">
    <source>
        <dbReference type="ARBA" id="ARBA00023125"/>
    </source>
</evidence>
<dbReference type="Gene3D" id="1.10.10.10">
    <property type="entry name" value="Winged helix-like DNA-binding domain superfamily/Winged helix DNA-binding domain"/>
    <property type="match status" value="1"/>
</dbReference>
<keyword evidence="3" id="KW-0238">DNA-binding</keyword>
<dbReference type="FunFam" id="1.10.10.10:FF:000001">
    <property type="entry name" value="LysR family transcriptional regulator"/>
    <property type="match status" value="1"/>
</dbReference>
<dbReference type="InterPro" id="IPR036390">
    <property type="entry name" value="WH_DNA-bd_sf"/>
</dbReference>
<dbReference type="Pfam" id="PF00126">
    <property type="entry name" value="HTH_1"/>
    <property type="match status" value="1"/>
</dbReference>
<evidence type="ECO:0000256" key="4">
    <source>
        <dbReference type="ARBA" id="ARBA00023163"/>
    </source>
</evidence>
<name>A0A6N2ZWP9_9ENTR</name>
<dbReference type="GO" id="GO:0032993">
    <property type="term" value="C:protein-DNA complex"/>
    <property type="evidence" value="ECO:0007669"/>
    <property type="project" value="TreeGrafter"/>
</dbReference>
<dbReference type="EMBL" id="CACRTZ010000004">
    <property type="protein sequence ID" value="VYT83954.1"/>
    <property type="molecule type" value="Genomic_DNA"/>
</dbReference>
<accession>A0A6N2ZWP9</accession>
<dbReference type="RefSeq" id="WP_156564831.1">
    <property type="nucleotide sequence ID" value="NZ_CACRTZ010000004.1"/>
</dbReference>
<dbReference type="Pfam" id="PF03466">
    <property type="entry name" value="LysR_substrate"/>
    <property type="match status" value="1"/>
</dbReference>
<evidence type="ECO:0000256" key="1">
    <source>
        <dbReference type="ARBA" id="ARBA00009437"/>
    </source>
</evidence>
<keyword evidence="2" id="KW-0805">Transcription regulation</keyword>
<comment type="similarity">
    <text evidence="1">Belongs to the LysR transcriptional regulatory family.</text>
</comment>
<dbReference type="SUPFAM" id="SSF53850">
    <property type="entry name" value="Periplasmic binding protein-like II"/>
    <property type="match status" value="1"/>
</dbReference>
<evidence type="ECO:0000259" key="5">
    <source>
        <dbReference type="PROSITE" id="PS50931"/>
    </source>
</evidence>
<sequence length="297" mass="33410">MDYRQLHAFVVLAEELHFGRAAHRLNITQPALTQQIKSFEERLNLALFIRDRRHVCLTAEGRFLLDEARSILGHCAAFFDDADNLRQGGRGLLKIGYVGSAILDPAMIMLIKNYRANKPETTLKIEQRNVNELLNMMLGETLDLAFVRSPVPQYESMEYLDIATRPLIAVLPHQHKLSGERKISLASLSSEPFFIQQDPHGVGLGWSSLSACHQAGFIPKNIQFTQDVAAAIGLVSMAMGVTLVPETQSSVLVSDVSYCALEERFATTTLTLCWRKEMKHRLLRDFIDDARALTCRQ</sequence>
<keyword evidence="4" id="KW-0804">Transcription</keyword>